<dbReference type="PANTHER" id="PTHR45458:SF1">
    <property type="entry name" value="SHORT CHAIN DEHYDROGENASE"/>
    <property type="match status" value="1"/>
</dbReference>
<name>A0AAQ3M7W9_9PEZI</name>
<organism evidence="1 2">
    <name type="scientific">Acrodontium crateriforme</name>
    <dbReference type="NCBI Taxonomy" id="150365"/>
    <lineage>
        <taxon>Eukaryota</taxon>
        <taxon>Fungi</taxon>
        <taxon>Dikarya</taxon>
        <taxon>Ascomycota</taxon>
        <taxon>Pezizomycotina</taxon>
        <taxon>Dothideomycetes</taxon>
        <taxon>Dothideomycetidae</taxon>
        <taxon>Mycosphaerellales</taxon>
        <taxon>Teratosphaeriaceae</taxon>
        <taxon>Acrodontium</taxon>
    </lineage>
</organism>
<evidence type="ECO:0000313" key="1">
    <source>
        <dbReference type="EMBL" id="WPH03334.1"/>
    </source>
</evidence>
<dbReference type="PANTHER" id="PTHR45458">
    <property type="entry name" value="SHORT-CHAIN DEHYDROGENASE/REDUCTASE SDR"/>
    <property type="match status" value="1"/>
</dbReference>
<dbReference type="EMBL" id="CP138589">
    <property type="protein sequence ID" value="WPH03334.1"/>
    <property type="molecule type" value="Genomic_DNA"/>
</dbReference>
<dbReference type="Gene3D" id="3.40.50.720">
    <property type="entry name" value="NAD(P)-binding Rossmann-like Domain"/>
    <property type="match status" value="1"/>
</dbReference>
<keyword evidence="2" id="KW-1185">Reference proteome</keyword>
<gene>
    <name evidence="1" type="ORF">R9X50_00621100</name>
</gene>
<reference evidence="1 2" key="1">
    <citation type="submission" date="2023-11" db="EMBL/GenBank/DDBJ databases">
        <title>An acidophilic fungus is an integral part of prey digestion in a carnivorous sundew plant.</title>
        <authorList>
            <person name="Tsai I.J."/>
        </authorList>
    </citation>
    <scope>NUCLEOTIDE SEQUENCE [LARGE SCALE GENOMIC DNA]</scope>
    <source>
        <strain evidence="1">169a</strain>
    </source>
</reference>
<dbReference type="InterPro" id="IPR052184">
    <property type="entry name" value="SDR_enzymes"/>
</dbReference>
<dbReference type="AlphaFoldDB" id="A0AAQ3M7W9"/>
<dbReference type="Proteomes" id="UP001303373">
    <property type="component" value="Chromosome 10"/>
</dbReference>
<dbReference type="SUPFAM" id="SSF51735">
    <property type="entry name" value="NAD(P)-binding Rossmann-fold domains"/>
    <property type="match status" value="1"/>
</dbReference>
<dbReference type="Pfam" id="PF00106">
    <property type="entry name" value="adh_short"/>
    <property type="match status" value="1"/>
</dbReference>
<proteinExistence type="predicted"/>
<accession>A0AAQ3M7W9</accession>
<dbReference type="PRINTS" id="PR00081">
    <property type="entry name" value="GDHRDH"/>
</dbReference>
<sequence>MPLPGTASCRLFGARFEMPQTWLIVGASRGIGFEFTKQLLARGDRVLAATGSSLSRHALGTWSDIVAAGSGRLQQFRCDMLREDTIDGMVDDLRACGVHHIDHVVLNAGVLKYPNRATDMSYADFALHLHTNTIGPVICAQRLLKSMISLGFITFISSDSGSTQRFLEMEDGFAAYSASKAALNQSLRHMAAELKRKGDDTVILALHPGEVKTDLANLNLEWEVEGQMMPEESVASCIKIIENRNQDDSGTFWTWENKRYPW</sequence>
<protein>
    <submittedName>
        <fullName evidence="1">NAD(P)-binding protein</fullName>
    </submittedName>
</protein>
<dbReference type="InterPro" id="IPR036291">
    <property type="entry name" value="NAD(P)-bd_dom_sf"/>
</dbReference>
<evidence type="ECO:0000313" key="2">
    <source>
        <dbReference type="Proteomes" id="UP001303373"/>
    </source>
</evidence>
<dbReference type="InterPro" id="IPR002347">
    <property type="entry name" value="SDR_fam"/>
</dbReference>
<dbReference type="GO" id="GO:0016616">
    <property type="term" value="F:oxidoreductase activity, acting on the CH-OH group of donors, NAD or NADP as acceptor"/>
    <property type="evidence" value="ECO:0007669"/>
    <property type="project" value="TreeGrafter"/>
</dbReference>